<dbReference type="Proteomes" id="UP000198406">
    <property type="component" value="Unassembled WGS sequence"/>
</dbReference>
<dbReference type="PRINTS" id="PR00753">
    <property type="entry name" value="ACCSYNTHASE"/>
</dbReference>
<organism evidence="4 5">
    <name type="scientific">Fistulifera solaris</name>
    <name type="common">Oleaginous diatom</name>
    <dbReference type="NCBI Taxonomy" id="1519565"/>
    <lineage>
        <taxon>Eukaryota</taxon>
        <taxon>Sar</taxon>
        <taxon>Stramenopiles</taxon>
        <taxon>Ochrophyta</taxon>
        <taxon>Bacillariophyta</taxon>
        <taxon>Bacillariophyceae</taxon>
        <taxon>Bacillariophycidae</taxon>
        <taxon>Naviculales</taxon>
        <taxon>Naviculaceae</taxon>
        <taxon>Fistulifera</taxon>
    </lineage>
</organism>
<keyword evidence="1" id="KW-0663">Pyridoxal phosphate</keyword>
<evidence type="ECO:0000313" key="4">
    <source>
        <dbReference type="EMBL" id="GAX09606.1"/>
    </source>
</evidence>
<dbReference type="AlphaFoldDB" id="A0A1Z5J6Q1"/>
<keyword evidence="2" id="KW-0812">Transmembrane</keyword>
<dbReference type="GO" id="GO:0030170">
    <property type="term" value="F:pyridoxal phosphate binding"/>
    <property type="evidence" value="ECO:0007669"/>
    <property type="project" value="InterPro"/>
</dbReference>
<dbReference type="OrthoDB" id="691673at2759"/>
<dbReference type="Pfam" id="PF00155">
    <property type="entry name" value="Aminotran_1_2"/>
    <property type="match status" value="1"/>
</dbReference>
<dbReference type="SUPFAM" id="SSF53383">
    <property type="entry name" value="PLP-dependent transferases"/>
    <property type="match status" value="1"/>
</dbReference>
<dbReference type="EC" id="4.4.1.14" evidence="4"/>
<feature type="domain" description="Aminotransferase class I/classII large" evidence="3">
    <location>
        <begin position="153"/>
        <end position="463"/>
    </location>
</feature>
<dbReference type="GO" id="GO:0016847">
    <property type="term" value="F:1-aminocyclopropane-1-carboxylate synthase activity"/>
    <property type="evidence" value="ECO:0007669"/>
    <property type="project" value="UniProtKB-EC"/>
</dbReference>
<dbReference type="InParanoid" id="A0A1Z5J6Q1"/>
<gene>
    <name evidence="4" type="ORF">FisN_38Lh027</name>
</gene>
<comment type="caution">
    <text evidence="4">The sequence shown here is derived from an EMBL/GenBank/DDBJ whole genome shotgun (WGS) entry which is preliminary data.</text>
</comment>
<feature type="transmembrane region" description="Helical" evidence="2">
    <location>
        <begin position="7"/>
        <end position="25"/>
    </location>
</feature>
<reference evidence="4 5" key="1">
    <citation type="journal article" date="2015" name="Plant Cell">
        <title>Oil accumulation by the oleaginous diatom Fistulifera solaris as revealed by the genome and transcriptome.</title>
        <authorList>
            <person name="Tanaka T."/>
            <person name="Maeda Y."/>
            <person name="Veluchamy A."/>
            <person name="Tanaka M."/>
            <person name="Abida H."/>
            <person name="Marechal E."/>
            <person name="Bowler C."/>
            <person name="Muto M."/>
            <person name="Sunaga Y."/>
            <person name="Tanaka M."/>
            <person name="Yoshino T."/>
            <person name="Taniguchi T."/>
            <person name="Fukuda Y."/>
            <person name="Nemoto M."/>
            <person name="Matsumoto M."/>
            <person name="Wong P.S."/>
            <person name="Aburatani S."/>
            <person name="Fujibuchi W."/>
        </authorList>
    </citation>
    <scope>NUCLEOTIDE SEQUENCE [LARGE SCALE GENOMIC DNA]</scope>
    <source>
        <strain evidence="4 5">JPCC DA0580</strain>
    </source>
</reference>
<name>A0A1Z5J6Q1_FISSO</name>
<dbReference type="InterPro" id="IPR015421">
    <property type="entry name" value="PyrdxlP-dep_Trfase_major"/>
</dbReference>
<dbReference type="CDD" id="cd00609">
    <property type="entry name" value="AAT_like"/>
    <property type="match status" value="1"/>
</dbReference>
<keyword evidence="5" id="KW-1185">Reference proteome</keyword>
<keyword evidence="4" id="KW-0456">Lyase</keyword>
<keyword evidence="2" id="KW-1133">Transmembrane helix</keyword>
<evidence type="ECO:0000313" key="5">
    <source>
        <dbReference type="Proteomes" id="UP000198406"/>
    </source>
</evidence>
<sequence length="487" mass="53927">MSKRKNDFNYISVALFVISASIGLLTKLRTKSKESTSDDLDSPVSTRGLTTLTPPIPYLSKFLTCLENPYDANDNSKGYIAMCVAENKLILDMLAARFMQVGTATAAFSDSDVYCYNSFLGMPVAREAAAYFLARRFLYDNDTDLTPEEALRAVQPKHVGLGAGAAPLLNSLFFALGNASDACLIPAPYYAAFENDMSVMAGIVPIAVKQNNAVAGPTNAELDLAYSVAMTKGHTPKFVLLSNPNNPLGTIYRAEVLQRIVLWARSKGMHTIIDEIYALSTHQANHHFQSIIRVLNNDLGNDVHMVWAFSKDFGASGIRAGIIYSQNETFIDALSTLNIFSCVSGPIQYMVAELLTDDVFVTNFLEEARERIVHSYRICTAKLDEMVLPYVPAEAGLFVYVDFSSLLPEHTREWEETLSDLIFEQARIVLTPGTNQRDPKPGMFRICYTWVSPEVLSTAMERLSKLVAKLRRLDWGDLSDRSSIGVL</sequence>
<dbReference type="GO" id="GO:0008483">
    <property type="term" value="F:transaminase activity"/>
    <property type="evidence" value="ECO:0007669"/>
    <property type="project" value="TreeGrafter"/>
</dbReference>
<evidence type="ECO:0000256" key="2">
    <source>
        <dbReference type="SAM" id="Phobius"/>
    </source>
</evidence>
<dbReference type="InterPro" id="IPR015422">
    <property type="entry name" value="PyrdxlP-dep_Trfase_small"/>
</dbReference>
<dbReference type="Gene3D" id="3.40.640.10">
    <property type="entry name" value="Type I PLP-dependent aspartate aminotransferase-like (Major domain)"/>
    <property type="match status" value="1"/>
</dbReference>
<dbReference type="InterPro" id="IPR015424">
    <property type="entry name" value="PyrdxlP-dep_Trfase"/>
</dbReference>
<dbReference type="EMBL" id="BDSP01000010">
    <property type="protein sequence ID" value="GAX09606.1"/>
    <property type="molecule type" value="Genomic_DNA"/>
</dbReference>
<dbReference type="PANTHER" id="PTHR43795:SF39">
    <property type="entry name" value="AMINOTRANSFERASE CLASS I_CLASSII DOMAIN-CONTAINING PROTEIN"/>
    <property type="match status" value="1"/>
</dbReference>
<evidence type="ECO:0000259" key="3">
    <source>
        <dbReference type="Pfam" id="PF00155"/>
    </source>
</evidence>
<accession>A0A1Z5J6Q1</accession>
<dbReference type="PANTHER" id="PTHR43795">
    <property type="entry name" value="BIFUNCTIONAL ASPARTATE AMINOTRANSFERASE AND GLUTAMATE/ASPARTATE-PREPHENATE AMINOTRANSFERASE-RELATED"/>
    <property type="match status" value="1"/>
</dbReference>
<proteinExistence type="predicted"/>
<dbReference type="Gene3D" id="3.90.1150.10">
    <property type="entry name" value="Aspartate Aminotransferase, domain 1"/>
    <property type="match status" value="1"/>
</dbReference>
<keyword evidence="2" id="KW-0472">Membrane</keyword>
<dbReference type="InterPro" id="IPR050478">
    <property type="entry name" value="Ethylene_sulfur-biosynth"/>
</dbReference>
<evidence type="ECO:0000256" key="1">
    <source>
        <dbReference type="ARBA" id="ARBA00022898"/>
    </source>
</evidence>
<dbReference type="InterPro" id="IPR004839">
    <property type="entry name" value="Aminotransferase_I/II_large"/>
</dbReference>
<protein>
    <submittedName>
        <fullName evidence="4">1-aminocyclopropane-1-carboxylate synthase</fullName>
        <ecNumber evidence="4">4.4.1.14</ecNumber>
    </submittedName>
</protein>